<dbReference type="SMART" id="SM00421">
    <property type="entry name" value="HTH_LUXR"/>
    <property type="match status" value="1"/>
</dbReference>
<dbReference type="InterPro" id="IPR058245">
    <property type="entry name" value="NreC/VraR/RcsB-like_REC"/>
</dbReference>
<dbReference type="PANTHER" id="PTHR43214:SF24">
    <property type="entry name" value="TRANSCRIPTIONAL REGULATORY PROTEIN NARL-RELATED"/>
    <property type="match status" value="1"/>
</dbReference>
<dbReference type="Pfam" id="PF00072">
    <property type="entry name" value="Response_reg"/>
    <property type="match status" value="1"/>
</dbReference>
<dbReference type="InterPro" id="IPR000792">
    <property type="entry name" value="Tscrpt_reg_LuxR_C"/>
</dbReference>
<feature type="domain" description="Response regulatory" evidence="7">
    <location>
        <begin position="3"/>
        <end position="118"/>
    </location>
</feature>
<keyword evidence="1 5" id="KW-0597">Phosphoprotein</keyword>
<organism evidence="8 9">
    <name type="scientific">Nocardioides piscis</name>
    <dbReference type="NCBI Taxonomy" id="2714938"/>
    <lineage>
        <taxon>Bacteria</taxon>
        <taxon>Bacillati</taxon>
        <taxon>Actinomycetota</taxon>
        <taxon>Actinomycetes</taxon>
        <taxon>Propionibacteriales</taxon>
        <taxon>Nocardioidaceae</taxon>
        <taxon>Nocardioides</taxon>
    </lineage>
</organism>
<dbReference type="InterPro" id="IPR001789">
    <property type="entry name" value="Sig_transdc_resp-reg_receiver"/>
</dbReference>
<dbReference type="Pfam" id="PF00196">
    <property type="entry name" value="GerE"/>
    <property type="match status" value="1"/>
</dbReference>
<dbReference type="CDD" id="cd17535">
    <property type="entry name" value="REC_NarL-like"/>
    <property type="match status" value="1"/>
</dbReference>
<evidence type="ECO:0000256" key="5">
    <source>
        <dbReference type="PROSITE-ProRule" id="PRU00169"/>
    </source>
</evidence>
<evidence type="ECO:0000256" key="4">
    <source>
        <dbReference type="ARBA" id="ARBA00023163"/>
    </source>
</evidence>
<dbReference type="EMBL" id="CP049866">
    <property type="protein sequence ID" value="QIK74586.1"/>
    <property type="molecule type" value="Genomic_DNA"/>
</dbReference>
<dbReference type="RefSeq" id="WP_166314836.1">
    <property type="nucleotide sequence ID" value="NZ_CP049866.1"/>
</dbReference>
<evidence type="ECO:0000313" key="8">
    <source>
        <dbReference type="EMBL" id="QIK74586.1"/>
    </source>
</evidence>
<dbReference type="CDD" id="cd06170">
    <property type="entry name" value="LuxR_C_like"/>
    <property type="match status" value="1"/>
</dbReference>
<dbReference type="GO" id="GO:0006355">
    <property type="term" value="P:regulation of DNA-templated transcription"/>
    <property type="evidence" value="ECO:0007669"/>
    <property type="project" value="InterPro"/>
</dbReference>
<dbReference type="Proteomes" id="UP000502035">
    <property type="component" value="Chromosome"/>
</dbReference>
<dbReference type="SMART" id="SM00448">
    <property type="entry name" value="REC"/>
    <property type="match status" value="1"/>
</dbReference>
<dbReference type="GO" id="GO:0003677">
    <property type="term" value="F:DNA binding"/>
    <property type="evidence" value="ECO:0007669"/>
    <property type="project" value="UniProtKB-KW"/>
</dbReference>
<dbReference type="Gene3D" id="3.40.50.2300">
    <property type="match status" value="1"/>
</dbReference>
<dbReference type="GO" id="GO:0000160">
    <property type="term" value="P:phosphorelay signal transduction system"/>
    <property type="evidence" value="ECO:0007669"/>
    <property type="project" value="InterPro"/>
</dbReference>
<proteinExistence type="predicted"/>
<protein>
    <submittedName>
        <fullName evidence="8">Response regulator transcription factor</fullName>
    </submittedName>
</protein>
<evidence type="ECO:0000256" key="3">
    <source>
        <dbReference type="ARBA" id="ARBA00023125"/>
    </source>
</evidence>
<feature type="modified residue" description="4-aspartylphosphate" evidence="5">
    <location>
        <position position="53"/>
    </location>
</feature>
<evidence type="ECO:0000259" key="6">
    <source>
        <dbReference type="PROSITE" id="PS50043"/>
    </source>
</evidence>
<reference evidence="8 9" key="1">
    <citation type="submission" date="2020-03" db="EMBL/GenBank/DDBJ databases">
        <title>Nocardioides sp. nov., isolated from fish.</title>
        <authorList>
            <person name="Hyun D.-W."/>
            <person name="Bae J.-W."/>
        </authorList>
    </citation>
    <scope>NUCLEOTIDE SEQUENCE [LARGE SCALE GENOMIC DNA]</scope>
    <source>
        <strain evidence="8 9">HDW12A</strain>
    </source>
</reference>
<dbReference type="AlphaFoldDB" id="A0A6G7YD36"/>
<keyword evidence="4" id="KW-0804">Transcription</keyword>
<keyword evidence="9" id="KW-1185">Reference proteome</keyword>
<dbReference type="InterPro" id="IPR011006">
    <property type="entry name" value="CheY-like_superfamily"/>
</dbReference>
<dbReference type="PROSITE" id="PS50043">
    <property type="entry name" value="HTH_LUXR_2"/>
    <property type="match status" value="1"/>
</dbReference>
<evidence type="ECO:0000256" key="2">
    <source>
        <dbReference type="ARBA" id="ARBA00023015"/>
    </source>
</evidence>
<dbReference type="KEGG" id="npi:G7071_03210"/>
<dbReference type="SUPFAM" id="SSF52172">
    <property type="entry name" value="CheY-like"/>
    <property type="match status" value="1"/>
</dbReference>
<sequence>MTRVLLADDQPMVRSGLRLILELAGVDVVGEAGDGAEAASLAAELRPDVVLMDVRMPGTDGIEGTRRIVAAALPTRVLVLTTFDLDQHVYDALRAGAAGFMLKDASAQQLVAAVERTAAGEAPLAPAVLARMVELFLERAPVAEPEPVQLDSLSPREREVLALMASGLTNGEIAAHLVLSLATVKTHVRSILAKLDARDRVQAVLLAHRFGITAGPDPG</sequence>
<evidence type="ECO:0000313" key="9">
    <source>
        <dbReference type="Proteomes" id="UP000502035"/>
    </source>
</evidence>
<gene>
    <name evidence="8" type="ORF">G7071_03210</name>
</gene>
<keyword evidence="2" id="KW-0805">Transcription regulation</keyword>
<accession>A0A6G7YD36</accession>
<keyword evidence="3" id="KW-0238">DNA-binding</keyword>
<dbReference type="PROSITE" id="PS00622">
    <property type="entry name" value="HTH_LUXR_1"/>
    <property type="match status" value="1"/>
</dbReference>
<evidence type="ECO:0000259" key="7">
    <source>
        <dbReference type="PROSITE" id="PS50110"/>
    </source>
</evidence>
<dbReference type="PANTHER" id="PTHR43214">
    <property type="entry name" value="TWO-COMPONENT RESPONSE REGULATOR"/>
    <property type="match status" value="1"/>
</dbReference>
<dbReference type="InterPro" id="IPR039420">
    <property type="entry name" value="WalR-like"/>
</dbReference>
<name>A0A6G7YD36_9ACTN</name>
<dbReference type="PRINTS" id="PR00038">
    <property type="entry name" value="HTHLUXR"/>
</dbReference>
<evidence type="ECO:0000256" key="1">
    <source>
        <dbReference type="ARBA" id="ARBA00022553"/>
    </source>
</evidence>
<dbReference type="PROSITE" id="PS50110">
    <property type="entry name" value="RESPONSE_REGULATORY"/>
    <property type="match status" value="1"/>
</dbReference>
<feature type="domain" description="HTH luxR-type" evidence="6">
    <location>
        <begin position="146"/>
        <end position="211"/>
    </location>
</feature>